<feature type="region of interest" description="Disordered" evidence="2">
    <location>
        <begin position="126"/>
        <end position="176"/>
    </location>
</feature>
<keyword evidence="4" id="KW-1185">Reference proteome</keyword>
<evidence type="ECO:0000256" key="2">
    <source>
        <dbReference type="SAM" id="MobiDB-lite"/>
    </source>
</evidence>
<dbReference type="InterPro" id="IPR013087">
    <property type="entry name" value="Znf_C2H2_type"/>
</dbReference>
<dbReference type="InterPro" id="IPR039946">
    <property type="entry name" value="ZN839"/>
</dbReference>
<feature type="compositionally biased region" description="Polar residues" evidence="2">
    <location>
        <begin position="585"/>
        <end position="594"/>
    </location>
</feature>
<feature type="compositionally biased region" description="Acidic residues" evidence="2">
    <location>
        <begin position="1"/>
        <end position="13"/>
    </location>
</feature>
<keyword evidence="1" id="KW-0862">Zinc</keyword>
<sequence>MADAEPEAEDGSEDGGGGGRAPAGQSGSAARVAPLGPEQLRRVLEQVTKAQPPAKPPPPPFVLQDAALRLRDAAQQAALQRGPGAEPPRPPRLLPPQQLEAICVRVTSGETKAQEKPMPALATIQPKTARPSQPLGRHCSALGLSVASSRLPRPQTLLSPGPRPRFPSHPPQPPVQVFVQRPPLALRPVPARRVLASEALSGQGTTPPPLPASDPPAGTSASSSPANLFISSSQTKCTKKLKKSLKVKTRSGRISRPPKYKAKDYKFIKTEDLADGHPSDSDDYSELSVEEDEDHRGRQALFDLSSCSLRPKTFKCQTCEKSYIGKGGLARHFKLNPGHGHLEPEPLLSKKANGSMIPGPTEGRTASLASPELSTPALLSEEGARSARGGLQFLHQCDREDLVELALPLLAQVVTVSEFLLMKVEKRHLAKPFFPAVYKEFEELHKMVKKMCQDYLRSSAPCSLEINNSKVAESLGITEEFLRKKEIHTDCTPPKCTSREEDREALEDAGPQKRENETAEERLASVKRTRREPVPRDTTEYSADGGGLQGPASCAPAASAGFAPGVNGGASHPPEESPMMPASELDSSTAQAGQQLKAFADSAAGSGSADPALLFREARGPGVYTQLGKPGSLAQVATSSGEKAQEHSSEQDAGDGPGSRALCGTAMALPPGRPGSAEAGSLREVCSPGEVLLPEAAAPPQEKAWSVDVMPAGYAYGTTSEPGPQPSRGGLRGPEGGLTGHAGDLDQSPCRTETPADRRELEGITAVREAMAFENASGGPTLLSQRQEQIFIQTSDGRILSHPGSVVSGEGDVVMVTDTEGPALQAGPPEGVPVEAVETEPLREPEPELQS</sequence>
<feature type="compositionally biased region" description="Low complexity" evidence="2">
    <location>
        <begin position="598"/>
        <end position="608"/>
    </location>
</feature>
<gene>
    <name evidence="5" type="primary">ZNF839</name>
</gene>
<dbReference type="Pfam" id="PF15961">
    <property type="entry name" value="DUF4764"/>
    <property type="match status" value="1"/>
</dbReference>
<evidence type="ECO:0000313" key="4">
    <source>
        <dbReference type="Proteomes" id="UP001652580"/>
    </source>
</evidence>
<dbReference type="PANTHER" id="PTHR16116">
    <property type="entry name" value="ZINC FINGER PROTEIN 839"/>
    <property type="match status" value="1"/>
</dbReference>
<evidence type="ECO:0000259" key="3">
    <source>
        <dbReference type="PROSITE" id="PS50157"/>
    </source>
</evidence>
<organism evidence="4 5">
    <name type="scientific">Balaenoptera acutorostrata</name>
    <name type="common">Common minke whale</name>
    <name type="synonym">Balaena rostrata</name>
    <dbReference type="NCBI Taxonomy" id="9767"/>
    <lineage>
        <taxon>Eukaryota</taxon>
        <taxon>Metazoa</taxon>
        <taxon>Chordata</taxon>
        <taxon>Craniata</taxon>
        <taxon>Vertebrata</taxon>
        <taxon>Euteleostomi</taxon>
        <taxon>Mammalia</taxon>
        <taxon>Eutheria</taxon>
        <taxon>Laurasiatheria</taxon>
        <taxon>Artiodactyla</taxon>
        <taxon>Whippomorpha</taxon>
        <taxon>Cetacea</taxon>
        <taxon>Mysticeti</taxon>
        <taxon>Balaenopteridae</taxon>
        <taxon>Balaenoptera</taxon>
    </lineage>
</organism>
<dbReference type="PROSITE" id="PS50157">
    <property type="entry name" value="ZINC_FINGER_C2H2_2"/>
    <property type="match status" value="1"/>
</dbReference>
<feature type="region of interest" description="Disordered" evidence="2">
    <location>
        <begin position="1"/>
        <end position="95"/>
    </location>
</feature>
<feature type="compositionally biased region" description="Gly residues" evidence="2">
    <location>
        <begin position="730"/>
        <end position="740"/>
    </location>
</feature>
<feature type="compositionally biased region" description="Pro residues" evidence="2">
    <location>
        <begin position="85"/>
        <end position="94"/>
    </location>
</feature>
<feature type="compositionally biased region" description="Low complexity" evidence="2">
    <location>
        <begin position="22"/>
        <end position="31"/>
    </location>
</feature>
<feature type="compositionally biased region" description="Basic residues" evidence="2">
    <location>
        <begin position="240"/>
        <end position="260"/>
    </location>
</feature>
<feature type="compositionally biased region" description="Acidic residues" evidence="2">
    <location>
        <begin position="281"/>
        <end position="293"/>
    </location>
</feature>
<feature type="region of interest" description="Disordered" evidence="2">
    <location>
        <begin position="240"/>
        <end position="295"/>
    </location>
</feature>
<dbReference type="RefSeq" id="XP_057400282.1">
    <property type="nucleotide sequence ID" value="XM_057544299.1"/>
</dbReference>
<feature type="region of interest" description="Disordered" evidence="2">
    <location>
        <begin position="622"/>
        <end position="682"/>
    </location>
</feature>
<feature type="region of interest" description="Disordered" evidence="2">
    <location>
        <begin position="716"/>
        <end position="758"/>
    </location>
</feature>
<feature type="compositionally biased region" description="Pro residues" evidence="2">
    <location>
        <begin position="161"/>
        <end position="174"/>
    </location>
</feature>
<feature type="region of interest" description="Disordered" evidence="2">
    <location>
        <begin position="820"/>
        <end position="851"/>
    </location>
</feature>
<feature type="compositionally biased region" description="Low complexity" evidence="2">
    <location>
        <begin position="215"/>
        <end position="227"/>
    </location>
</feature>
<feature type="compositionally biased region" description="Low complexity" evidence="2">
    <location>
        <begin position="63"/>
        <end position="84"/>
    </location>
</feature>
<dbReference type="Proteomes" id="UP001652580">
    <property type="component" value="Chromosome 3"/>
</dbReference>
<proteinExistence type="predicted"/>
<dbReference type="InterPro" id="IPR031885">
    <property type="entry name" value="DUF4764"/>
</dbReference>
<feature type="compositionally biased region" description="Basic and acidic residues" evidence="2">
    <location>
        <begin position="261"/>
        <end position="280"/>
    </location>
</feature>
<reference evidence="5" key="1">
    <citation type="submission" date="2025-08" db="UniProtKB">
        <authorList>
            <consortium name="RefSeq"/>
        </authorList>
    </citation>
    <scope>IDENTIFICATION</scope>
</reference>
<name>A0ABM3TDU8_BALAC</name>
<protein>
    <submittedName>
        <fullName evidence="5">Zinc finger protein 839 isoform X3</fullName>
    </submittedName>
</protein>
<evidence type="ECO:0000256" key="1">
    <source>
        <dbReference type="PROSITE-ProRule" id="PRU00042"/>
    </source>
</evidence>
<feature type="region of interest" description="Disordered" evidence="2">
    <location>
        <begin position="490"/>
        <end position="608"/>
    </location>
</feature>
<dbReference type="PANTHER" id="PTHR16116:SF5">
    <property type="entry name" value="ZINC FINGER PROTEIN 839"/>
    <property type="match status" value="1"/>
</dbReference>
<dbReference type="GeneID" id="103017630"/>
<feature type="compositionally biased region" description="Basic and acidic residues" evidence="2">
    <location>
        <begin position="840"/>
        <end position="851"/>
    </location>
</feature>
<feature type="compositionally biased region" description="Low complexity" evidence="2">
    <location>
        <begin position="550"/>
        <end position="565"/>
    </location>
</feature>
<accession>A0ABM3TDU8</accession>
<evidence type="ECO:0000313" key="5">
    <source>
        <dbReference type="RefSeq" id="XP_057400282.1"/>
    </source>
</evidence>
<keyword evidence="1" id="KW-0863">Zinc-finger</keyword>
<keyword evidence="1" id="KW-0479">Metal-binding</keyword>
<feature type="compositionally biased region" description="Basic and acidic residues" evidence="2">
    <location>
        <begin position="510"/>
        <end position="524"/>
    </location>
</feature>
<feature type="domain" description="C2H2-type" evidence="3">
    <location>
        <begin position="314"/>
        <end position="344"/>
    </location>
</feature>
<feature type="region of interest" description="Disordered" evidence="2">
    <location>
        <begin position="200"/>
        <end position="227"/>
    </location>
</feature>